<name>A0A9W9JQW6_9EURO</name>
<accession>A0A9W9JQW6</accession>
<reference evidence="1" key="1">
    <citation type="submission" date="2022-11" db="EMBL/GenBank/DDBJ databases">
        <authorList>
            <person name="Petersen C."/>
        </authorList>
    </citation>
    <scope>NUCLEOTIDE SEQUENCE</scope>
    <source>
        <strain evidence="1">IBT 16849</strain>
    </source>
</reference>
<evidence type="ECO:0000313" key="1">
    <source>
        <dbReference type="EMBL" id="KAJ5199080.1"/>
    </source>
</evidence>
<reference evidence="1" key="2">
    <citation type="journal article" date="2023" name="IMA Fungus">
        <title>Comparative genomic study of the Penicillium genus elucidates a diverse pangenome and 15 lateral gene transfer events.</title>
        <authorList>
            <person name="Petersen C."/>
            <person name="Sorensen T."/>
            <person name="Nielsen M.R."/>
            <person name="Sondergaard T.E."/>
            <person name="Sorensen J.L."/>
            <person name="Fitzpatrick D.A."/>
            <person name="Frisvad J.C."/>
            <person name="Nielsen K.L."/>
        </authorList>
    </citation>
    <scope>NUCLEOTIDE SEQUENCE</scope>
    <source>
        <strain evidence="1">IBT 16849</strain>
    </source>
</reference>
<evidence type="ECO:0000313" key="2">
    <source>
        <dbReference type="Proteomes" id="UP001150879"/>
    </source>
</evidence>
<gene>
    <name evidence="1" type="ORF">N7472_004284</name>
</gene>
<sequence length="111" mass="12234">MQQSPHENMAGIQACTKHKAIEEVGNTSSAVLTELQAGRSGSAYSADQAPKRAGAHSALASNLPLSLHYSRANWNERFVRALAASFHFNLGHAIHVNNMERWERLEVLNRV</sequence>
<dbReference type="Proteomes" id="UP001150879">
    <property type="component" value="Unassembled WGS sequence"/>
</dbReference>
<dbReference type="AlphaFoldDB" id="A0A9W9JQW6"/>
<comment type="caution">
    <text evidence="1">The sequence shown here is derived from an EMBL/GenBank/DDBJ whole genome shotgun (WGS) entry which is preliminary data.</text>
</comment>
<keyword evidence="2" id="KW-1185">Reference proteome</keyword>
<organism evidence="1 2">
    <name type="scientific">Penicillium cf. griseofulvum</name>
    <dbReference type="NCBI Taxonomy" id="2972120"/>
    <lineage>
        <taxon>Eukaryota</taxon>
        <taxon>Fungi</taxon>
        <taxon>Dikarya</taxon>
        <taxon>Ascomycota</taxon>
        <taxon>Pezizomycotina</taxon>
        <taxon>Eurotiomycetes</taxon>
        <taxon>Eurotiomycetidae</taxon>
        <taxon>Eurotiales</taxon>
        <taxon>Aspergillaceae</taxon>
        <taxon>Penicillium</taxon>
    </lineage>
</organism>
<protein>
    <submittedName>
        <fullName evidence="1">Uncharacterized protein</fullName>
    </submittedName>
</protein>
<dbReference type="EMBL" id="JAPQKP010000003">
    <property type="protein sequence ID" value="KAJ5199080.1"/>
    <property type="molecule type" value="Genomic_DNA"/>
</dbReference>
<proteinExistence type="predicted"/>